<dbReference type="Proteomes" id="UP000324091">
    <property type="component" value="Unassembled WGS sequence"/>
</dbReference>
<evidence type="ECO:0000256" key="1">
    <source>
        <dbReference type="SAM" id="MobiDB-lite"/>
    </source>
</evidence>
<proteinExistence type="predicted"/>
<name>A0A5C6MII4_9TELE</name>
<dbReference type="EMBL" id="RHFK02000799">
    <property type="protein sequence ID" value="TWW53130.1"/>
    <property type="molecule type" value="Genomic_DNA"/>
</dbReference>
<organism evidence="2 3">
    <name type="scientific">Takifugu flavidus</name>
    <name type="common">sansaifugu</name>
    <dbReference type="NCBI Taxonomy" id="433684"/>
    <lineage>
        <taxon>Eukaryota</taxon>
        <taxon>Metazoa</taxon>
        <taxon>Chordata</taxon>
        <taxon>Craniata</taxon>
        <taxon>Vertebrata</taxon>
        <taxon>Euteleostomi</taxon>
        <taxon>Actinopterygii</taxon>
        <taxon>Neopterygii</taxon>
        <taxon>Teleostei</taxon>
        <taxon>Neoteleostei</taxon>
        <taxon>Acanthomorphata</taxon>
        <taxon>Eupercaria</taxon>
        <taxon>Tetraodontiformes</taxon>
        <taxon>Tetradontoidea</taxon>
        <taxon>Tetraodontidae</taxon>
        <taxon>Takifugu</taxon>
    </lineage>
</organism>
<dbReference type="PRINTS" id="PR01217">
    <property type="entry name" value="PRICHEXTENSN"/>
</dbReference>
<sequence>MPALTPRQPCPTPPLPPVSLPPWTLLHQRQSPPPPPLHSPSVPPPHHLPPVPPSSPPSFTISEQDVRRQFARLNPRKAPGPDGVSPSTLRHWQRS</sequence>
<protein>
    <submittedName>
        <fullName evidence="2">Uncharacterized protein</fullName>
    </submittedName>
</protein>
<feature type="region of interest" description="Disordered" evidence="1">
    <location>
        <begin position="1"/>
        <end position="95"/>
    </location>
</feature>
<feature type="compositionally biased region" description="Polar residues" evidence="1">
    <location>
        <begin position="85"/>
        <end position="95"/>
    </location>
</feature>
<keyword evidence="3" id="KW-1185">Reference proteome</keyword>
<accession>A0A5C6MII4</accession>
<gene>
    <name evidence="2" type="ORF">D4764_0186800</name>
</gene>
<feature type="compositionally biased region" description="Pro residues" evidence="1">
    <location>
        <begin position="31"/>
        <end position="56"/>
    </location>
</feature>
<dbReference type="AlphaFoldDB" id="A0A5C6MII4"/>
<evidence type="ECO:0000313" key="3">
    <source>
        <dbReference type="Proteomes" id="UP000324091"/>
    </source>
</evidence>
<feature type="compositionally biased region" description="Pro residues" evidence="1">
    <location>
        <begin position="8"/>
        <end position="20"/>
    </location>
</feature>
<comment type="caution">
    <text evidence="2">The sequence shown here is derived from an EMBL/GenBank/DDBJ whole genome shotgun (WGS) entry which is preliminary data.</text>
</comment>
<evidence type="ECO:0000313" key="2">
    <source>
        <dbReference type="EMBL" id="TWW53130.1"/>
    </source>
</evidence>
<reference evidence="2 3" key="1">
    <citation type="submission" date="2019-04" db="EMBL/GenBank/DDBJ databases">
        <title>Chromosome genome assembly for Takifugu flavidus.</title>
        <authorList>
            <person name="Xiao S."/>
        </authorList>
    </citation>
    <scope>NUCLEOTIDE SEQUENCE [LARGE SCALE GENOMIC DNA]</scope>
    <source>
        <strain evidence="2">HTHZ2018</strain>
        <tissue evidence="2">Muscle</tissue>
    </source>
</reference>